<dbReference type="Gene3D" id="1.10.238.10">
    <property type="entry name" value="EF-hand"/>
    <property type="match status" value="2"/>
</dbReference>
<protein>
    <submittedName>
        <fullName evidence="4">Calcium sensor EFh</fullName>
    </submittedName>
</protein>
<evidence type="ECO:0000259" key="3">
    <source>
        <dbReference type="PROSITE" id="PS50222"/>
    </source>
</evidence>
<feature type="region of interest" description="Disordered" evidence="1">
    <location>
        <begin position="172"/>
        <end position="221"/>
    </location>
</feature>
<dbReference type="Pfam" id="PF13202">
    <property type="entry name" value="EF-hand_5"/>
    <property type="match status" value="3"/>
</dbReference>
<accession>A0A4U0YRE8</accession>
<keyword evidence="2" id="KW-0732">Signal</keyword>
<feature type="domain" description="EF-hand" evidence="3">
    <location>
        <begin position="141"/>
        <end position="176"/>
    </location>
</feature>
<comment type="caution">
    <text evidence="4">The sequence shown here is derived from an EMBL/GenBank/DDBJ whole genome shotgun (WGS) entry which is preliminary data.</text>
</comment>
<evidence type="ECO:0000256" key="2">
    <source>
        <dbReference type="SAM" id="SignalP"/>
    </source>
</evidence>
<dbReference type="EMBL" id="SWAU01000488">
    <property type="protein sequence ID" value="TKA94048.1"/>
    <property type="molecule type" value="Genomic_DNA"/>
</dbReference>
<dbReference type="AlphaFoldDB" id="A0A4U0YRE8"/>
<evidence type="ECO:0000313" key="5">
    <source>
        <dbReference type="Proteomes" id="UP000306340"/>
    </source>
</evidence>
<dbReference type="InterPro" id="IPR002048">
    <property type="entry name" value="EF_hand_dom"/>
</dbReference>
<dbReference type="Proteomes" id="UP000306340">
    <property type="component" value="Unassembled WGS sequence"/>
</dbReference>
<proteinExistence type="predicted"/>
<feature type="signal peptide" evidence="2">
    <location>
        <begin position="1"/>
        <end position="34"/>
    </location>
</feature>
<feature type="chain" id="PRO_5020695442" evidence="2">
    <location>
        <begin position="35"/>
        <end position="221"/>
    </location>
</feature>
<evidence type="ECO:0000256" key="1">
    <source>
        <dbReference type="SAM" id="MobiDB-lite"/>
    </source>
</evidence>
<evidence type="ECO:0000313" key="4">
    <source>
        <dbReference type="EMBL" id="TKA94048.1"/>
    </source>
</evidence>
<dbReference type="SUPFAM" id="SSF47473">
    <property type="entry name" value="EF-hand"/>
    <property type="match status" value="1"/>
</dbReference>
<sequence length="221" mass="23197">MPRSTETQMKRTTSFATLTLAIASAAAFSMPVFAQTAAPAEPPCAPGAACRMPEGAMPGAGPMGGPMGGPDRMDRGPMGGMGHMGAMFDFQALDADKDGRVTQAEVDAERQSRLDLLDGNDDGQVGAAELSAMFMQGMQARADARAARMVEQFDGNGDGQISAAEFAAGPRPMTLFQRMDTDKDGAISQAEADAAKQRMQGRKGDRPHGKRDGGKERPGRD</sequence>
<dbReference type="PROSITE" id="PS00018">
    <property type="entry name" value="EF_HAND_1"/>
    <property type="match status" value="2"/>
</dbReference>
<name>A0A4U0YRE8_9RHOB</name>
<reference evidence="4 5" key="1">
    <citation type="submission" date="2019-04" db="EMBL/GenBank/DDBJ databases">
        <title>Crypto-aerobic microbial life in anoxic (sulfidic) marine sediments.</title>
        <authorList>
            <person name="Bhattacharya S."/>
            <person name="Roy C."/>
            <person name="Mondal N."/>
            <person name="Sarkar J."/>
            <person name="Mandal S."/>
            <person name="Rameez M.J."/>
            <person name="Ghosh W."/>
        </authorList>
    </citation>
    <scope>NUCLEOTIDE SEQUENCE [LARGE SCALE GENOMIC DNA]</scope>
    <source>
        <strain evidence="4 5">SBBC</strain>
    </source>
</reference>
<dbReference type="InterPro" id="IPR018247">
    <property type="entry name" value="EF_Hand_1_Ca_BS"/>
</dbReference>
<dbReference type="GO" id="GO:0005509">
    <property type="term" value="F:calcium ion binding"/>
    <property type="evidence" value="ECO:0007669"/>
    <property type="project" value="InterPro"/>
</dbReference>
<gene>
    <name evidence="4" type="ORF">FAZ78_24455</name>
</gene>
<feature type="compositionally biased region" description="Basic and acidic residues" evidence="1">
    <location>
        <begin position="202"/>
        <end position="221"/>
    </location>
</feature>
<dbReference type="InterPro" id="IPR011992">
    <property type="entry name" value="EF-hand-dom_pair"/>
</dbReference>
<organism evidence="4 5">
    <name type="scientific">Cereibacter changlensis</name>
    <dbReference type="NCBI Taxonomy" id="402884"/>
    <lineage>
        <taxon>Bacteria</taxon>
        <taxon>Pseudomonadati</taxon>
        <taxon>Pseudomonadota</taxon>
        <taxon>Alphaproteobacteria</taxon>
        <taxon>Rhodobacterales</taxon>
        <taxon>Paracoccaceae</taxon>
        <taxon>Cereibacter</taxon>
    </lineage>
</organism>
<dbReference type="PROSITE" id="PS50222">
    <property type="entry name" value="EF_HAND_2"/>
    <property type="match status" value="1"/>
</dbReference>